<feature type="domain" description="Ig-like" evidence="25">
    <location>
        <begin position="4293"/>
        <end position="4365"/>
    </location>
</feature>
<keyword evidence="10" id="KW-0132">Cell division</keyword>
<feature type="domain" description="Ig-like" evidence="25">
    <location>
        <begin position="4473"/>
        <end position="4560"/>
    </location>
</feature>
<evidence type="ECO:0000256" key="14">
    <source>
        <dbReference type="ARBA" id="ARBA00022949"/>
    </source>
</evidence>
<dbReference type="InterPro" id="IPR018097">
    <property type="entry name" value="EGF_Ca-bd_CS"/>
</dbReference>
<feature type="domain" description="Ig-like" evidence="25">
    <location>
        <begin position="1857"/>
        <end position="1945"/>
    </location>
</feature>
<dbReference type="GO" id="GO:0007156">
    <property type="term" value="P:homophilic cell adhesion via plasma membrane adhesion molecules"/>
    <property type="evidence" value="ECO:0007669"/>
    <property type="project" value="TreeGrafter"/>
</dbReference>
<feature type="domain" description="Ig-like" evidence="25">
    <location>
        <begin position="3373"/>
        <end position="3466"/>
    </location>
</feature>
<dbReference type="Pfam" id="PF13927">
    <property type="entry name" value="Ig_3"/>
    <property type="match status" value="12"/>
</dbReference>
<dbReference type="FunFam" id="2.10.25.10:FF:000238">
    <property type="entry name" value="Hemicentin 1"/>
    <property type="match status" value="1"/>
</dbReference>
<feature type="domain" description="Ig-like" evidence="25">
    <location>
        <begin position="1010"/>
        <end position="1096"/>
    </location>
</feature>
<feature type="domain" description="EGF-like" evidence="24">
    <location>
        <begin position="5348"/>
        <end position="5388"/>
    </location>
</feature>
<evidence type="ECO:0000256" key="21">
    <source>
        <dbReference type="ARBA" id="ARBA00080303"/>
    </source>
</evidence>
<dbReference type="FunFam" id="2.60.40.10:FF:001131">
    <property type="entry name" value="Hemicentin 1"/>
    <property type="match status" value="1"/>
</dbReference>
<feature type="domain" description="Ig-like" evidence="25">
    <location>
        <begin position="640"/>
        <end position="725"/>
    </location>
</feature>
<evidence type="ECO:0000259" key="26">
    <source>
        <dbReference type="PROSITE" id="PS50993"/>
    </source>
</evidence>
<dbReference type="FunFam" id="2.10.25.10:FF:000371">
    <property type="entry name" value="Hemicentin 1"/>
    <property type="match status" value="1"/>
</dbReference>
<feature type="domain" description="Ig-like" evidence="25">
    <location>
        <begin position="4021"/>
        <end position="4109"/>
    </location>
</feature>
<dbReference type="FunFam" id="2.10.25.10:FF:000008">
    <property type="entry name" value="Signal peptide, CUB domain, EGF-like 2"/>
    <property type="match status" value="1"/>
</dbReference>
<feature type="chain" id="PRO_5041240398" description="Hemicentin-1" evidence="23">
    <location>
        <begin position="48"/>
        <end position="5668"/>
    </location>
</feature>
<dbReference type="FunFam" id="2.60.40.10:FF:000990">
    <property type="entry name" value="Hemicentin 1"/>
    <property type="match status" value="1"/>
</dbReference>
<dbReference type="PROSITE" id="PS50092">
    <property type="entry name" value="TSP1"/>
    <property type="match status" value="6"/>
</dbReference>
<dbReference type="FunFam" id="2.10.25.10:FF:000352">
    <property type="entry name" value="Hemicentin 1"/>
    <property type="match status" value="1"/>
</dbReference>
<keyword evidence="11 23" id="KW-0732">Signal</keyword>
<dbReference type="InterPro" id="IPR013783">
    <property type="entry name" value="Ig-like_fold"/>
</dbReference>
<feature type="domain" description="Ig-like" evidence="25">
    <location>
        <begin position="1101"/>
        <end position="1197"/>
    </location>
</feature>
<dbReference type="GO" id="GO:0030424">
    <property type="term" value="C:axon"/>
    <property type="evidence" value="ECO:0007669"/>
    <property type="project" value="TreeGrafter"/>
</dbReference>
<feature type="domain" description="Ig-like" evidence="25">
    <location>
        <begin position="1202"/>
        <end position="1286"/>
    </location>
</feature>
<feature type="domain" description="Ig-like" evidence="25">
    <location>
        <begin position="1483"/>
        <end position="1572"/>
    </location>
</feature>
<evidence type="ECO:0000256" key="23">
    <source>
        <dbReference type="SAM" id="SignalP"/>
    </source>
</evidence>
<dbReference type="FunFam" id="2.20.100.10:FF:000007">
    <property type="entry name" value="Thrombospondin 1"/>
    <property type="match status" value="4"/>
</dbReference>
<dbReference type="InterPro" id="IPR009030">
    <property type="entry name" value="Growth_fac_rcpt_cys_sf"/>
</dbReference>
<keyword evidence="16" id="KW-0325">Glycoprotein</keyword>
<dbReference type="CDD" id="cd00054">
    <property type="entry name" value="EGF_CA"/>
    <property type="match status" value="8"/>
</dbReference>
<feature type="domain" description="Ig-like" evidence="25">
    <location>
        <begin position="2415"/>
        <end position="2504"/>
    </location>
</feature>
<dbReference type="FunFam" id="2.60.40.10:FF:000032">
    <property type="entry name" value="palladin isoform X1"/>
    <property type="match status" value="1"/>
</dbReference>
<evidence type="ECO:0000256" key="13">
    <source>
        <dbReference type="ARBA" id="ARBA00022837"/>
    </source>
</evidence>
<feature type="domain" description="Ig-like" evidence="25">
    <location>
        <begin position="3467"/>
        <end position="3555"/>
    </location>
</feature>
<feature type="domain" description="EGF-like" evidence="24">
    <location>
        <begin position="5305"/>
        <end position="5343"/>
    </location>
</feature>
<feature type="domain" description="Ig-like" evidence="25">
    <location>
        <begin position="2698"/>
        <end position="2792"/>
    </location>
</feature>
<keyword evidence="8 22" id="KW-0245">EGF-like domain</keyword>
<dbReference type="InterPro" id="IPR013106">
    <property type="entry name" value="Ig_V-set"/>
</dbReference>
<dbReference type="Pfam" id="PF12662">
    <property type="entry name" value="cEGF"/>
    <property type="match status" value="1"/>
</dbReference>
<dbReference type="FunFam" id="2.60.40.10:FF:000503">
    <property type="entry name" value="Hemicentin 1"/>
    <property type="match status" value="1"/>
</dbReference>
<dbReference type="InterPro" id="IPR003598">
    <property type="entry name" value="Ig_sub2"/>
</dbReference>
<dbReference type="PANTHER" id="PTHR45080:SF28">
    <property type="entry name" value="HEMICENTIN-2"/>
    <property type="match status" value="1"/>
</dbReference>
<dbReference type="FunFam" id="2.60.40.10:FF:000726">
    <property type="entry name" value="Hemicentin 1"/>
    <property type="match status" value="1"/>
</dbReference>
<evidence type="ECO:0000256" key="3">
    <source>
        <dbReference type="ARBA" id="ARBA00004498"/>
    </source>
</evidence>
<dbReference type="FunFam" id="2.60.40.10:FF:001315">
    <property type="entry name" value="Hemicentin 1"/>
    <property type="match status" value="1"/>
</dbReference>
<dbReference type="SMART" id="SM00408">
    <property type="entry name" value="IGc2"/>
    <property type="match status" value="44"/>
</dbReference>
<keyword evidence="13" id="KW-0106">Calcium</keyword>
<dbReference type="InterPro" id="IPR001881">
    <property type="entry name" value="EGF-like_Ca-bd_dom"/>
</dbReference>
<dbReference type="FunFam" id="2.10.25.10:FF:000385">
    <property type="entry name" value="Hemicentin 1"/>
    <property type="match status" value="1"/>
</dbReference>
<organism evidence="27 28">
    <name type="scientific">Podarcis lilfordi</name>
    <name type="common">Lilford's wall lizard</name>
    <dbReference type="NCBI Taxonomy" id="74358"/>
    <lineage>
        <taxon>Eukaryota</taxon>
        <taxon>Metazoa</taxon>
        <taxon>Chordata</taxon>
        <taxon>Craniata</taxon>
        <taxon>Vertebrata</taxon>
        <taxon>Euteleostomi</taxon>
        <taxon>Lepidosauria</taxon>
        <taxon>Squamata</taxon>
        <taxon>Bifurcata</taxon>
        <taxon>Unidentata</taxon>
        <taxon>Episquamata</taxon>
        <taxon>Laterata</taxon>
        <taxon>Lacertibaenia</taxon>
        <taxon>Lacertidae</taxon>
        <taxon>Podarcis</taxon>
    </lineage>
</organism>
<keyword evidence="12" id="KW-0677">Repeat</keyword>
<keyword evidence="15 22" id="KW-1015">Disulfide bond</keyword>
<evidence type="ECO:0000259" key="24">
    <source>
        <dbReference type="PROSITE" id="PS50026"/>
    </source>
</evidence>
<dbReference type="FunFam" id="2.60.40.10:FF:000750">
    <property type="entry name" value="Hemicentin 1"/>
    <property type="match status" value="1"/>
</dbReference>
<feature type="domain" description="Ig-like" evidence="25">
    <location>
        <begin position="4381"/>
        <end position="4468"/>
    </location>
</feature>
<dbReference type="FunFam" id="3.40.50.410:FF:000032">
    <property type="entry name" value="Hemicentin 1"/>
    <property type="match status" value="1"/>
</dbReference>
<dbReference type="FunFam" id="2.60.40.10:FF:000749">
    <property type="entry name" value="Hemicentin 1"/>
    <property type="match status" value="1"/>
</dbReference>
<feature type="domain" description="Ig-like" evidence="25">
    <location>
        <begin position="821"/>
        <end position="912"/>
    </location>
</feature>
<dbReference type="SUPFAM" id="SSF57184">
    <property type="entry name" value="Growth factor receptor domain"/>
    <property type="match status" value="3"/>
</dbReference>
<feature type="domain" description="Ig-like" evidence="25">
    <location>
        <begin position="548"/>
        <end position="635"/>
    </location>
</feature>
<dbReference type="PROSITE" id="PS50026">
    <property type="entry name" value="EGF_3"/>
    <property type="match status" value="5"/>
</dbReference>
<feature type="domain" description="Nidogen G2 beta-barrel" evidence="26">
    <location>
        <begin position="4904"/>
        <end position="5126"/>
    </location>
</feature>
<feature type="domain" description="Ig-like" evidence="25">
    <location>
        <begin position="2797"/>
        <end position="2897"/>
    </location>
</feature>
<dbReference type="PANTHER" id="PTHR45080">
    <property type="entry name" value="CONTACTIN 5"/>
    <property type="match status" value="1"/>
</dbReference>
<feature type="domain" description="Ig-like" evidence="25">
    <location>
        <begin position="3560"/>
        <end position="3648"/>
    </location>
</feature>
<dbReference type="CDD" id="cd00198">
    <property type="entry name" value="vWFA"/>
    <property type="match status" value="1"/>
</dbReference>
<dbReference type="InterPro" id="IPR009017">
    <property type="entry name" value="GFP"/>
</dbReference>
<dbReference type="PROSITE" id="PS50993">
    <property type="entry name" value="NIDOGEN_G2"/>
    <property type="match status" value="1"/>
</dbReference>
<dbReference type="FunFam" id="2.60.40.10:FF:000890">
    <property type="entry name" value="Hemicentin 1"/>
    <property type="match status" value="1"/>
</dbReference>
<feature type="domain" description="Ig-like" evidence="25">
    <location>
        <begin position="730"/>
        <end position="816"/>
    </location>
</feature>
<feature type="domain" description="Ig-like" evidence="25">
    <location>
        <begin position="2135"/>
        <end position="2221"/>
    </location>
</feature>
<dbReference type="FunFam" id="2.60.40.10:FF:001139">
    <property type="entry name" value="Hemicentin 1"/>
    <property type="match status" value="1"/>
</dbReference>
<dbReference type="PROSITE" id="PS00010">
    <property type="entry name" value="ASX_HYDROXYL"/>
    <property type="match status" value="5"/>
</dbReference>
<dbReference type="Pfam" id="PF07474">
    <property type="entry name" value="G2F"/>
    <property type="match status" value="1"/>
</dbReference>
<dbReference type="InterPro" id="IPR026823">
    <property type="entry name" value="cEGF"/>
</dbReference>
<name>A0AA35KDT2_9SAUR</name>
<dbReference type="SMART" id="SM00682">
    <property type="entry name" value="G2F"/>
    <property type="match status" value="1"/>
</dbReference>
<keyword evidence="9" id="KW-0716">Sensory transduction</keyword>
<feature type="domain" description="Ig-like" evidence="25">
    <location>
        <begin position="919"/>
        <end position="1005"/>
    </location>
</feature>
<feature type="domain" description="Ig-like" evidence="25">
    <location>
        <begin position="2225"/>
        <end position="2316"/>
    </location>
</feature>
<dbReference type="FunFam" id="2.10.25.10:FF:000383">
    <property type="entry name" value="Hemicentin 1"/>
    <property type="match status" value="1"/>
</dbReference>
<dbReference type="CDD" id="cd00096">
    <property type="entry name" value="Ig"/>
    <property type="match status" value="6"/>
</dbReference>
<feature type="domain" description="Ig-like" evidence="25">
    <location>
        <begin position="2602"/>
        <end position="2693"/>
    </location>
</feature>
<dbReference type="FunFam" id="2.60.40.10:FF:000795">
    <property type="entry name" value="Hemicentin 1"/>
    <property type="match status" value="1"/>
</dbReference>
<comment type="subcellular location">
    <subcellularLocation>
        <location evidence="1">Cell junction</location>
    </subcellularLocation>
    <subcellularLocation>
        <location evidence="4">Cleavage furrow</location>
    </subcellularLocation>
    <subcellularLocation>
        <location evidence="2">Cytoplasm</location>
    </subcellularLocation>
    <subcellularLocation>
        <location evidence="3">Secreted</location>
        <location evidence="3">Extracellular space</location>
        <location evidence="3">Extracellular matrix</location>
    </subcellularLocation>
</comment>
<dbReference type="Gene3D" id="2.60.40.10">
    <property type="entry name" value="Immunoglobulins"/>
    <property type="match status" value="44"/>
</dbReference>
<dbReference type="GO" id="GO:0032154">
    <property type="term" value="C:cleavage furrow"/>
    <property type="evidence" value="ECO:0007669"/>
    <property type="project" value="UniProtKB-SubCell"/>
</dbReference>
<dbReference type="FunFam" id="2.60.40.10:FF:001133">
    <property type="entry name" value="Hemicentin 1"/>
    <property type="match status" value="1"/>
</dbReference>
<dbReference type="InterPro" id="IPR056861">
    <property type="entry name" value="HMCN1-like_VWA"/>
</dbReference>
<dbReference type="SUPFAM" id="SSF54511">
    <property type="entry name" value="GFP-like"/>
    <property type="match status" value="1"/>
</dbReference>
<reference evidence="27" key="1">
    <citation type="submission" date="2022-12" db="EMBL/GenBank/DDBJ databases">
        <authorList>
            <person name="Alioto T."/>
            <person name="Alioto T."/>
            <person name="Gomez Garrido J."/>
        </authorList>
    </citation>
    <scope>NUCLEOTIDE SEQUENCE</scope>
</reference>
<dbReference type="Gene3D" id="3.40.50.410">
    <property type="entry name" value="von Willebrand factor, type A domain"/>
    <property type="match status" value="1"/>
</dbReference>
<dbReference type="InterPro" id="IPR013098">
    <property type="entry name" value="Ig_I-set"/>
</dbReference>
<feature type="domain" description="Ig-like" evidence="25">
    <location>
        <begin position="2321"/>
        <end position="2410"/>
    </location>
</feature>
<evidence type="ECO:0000256" key="15">
    <source>
        <dbReference type="ARBA" id="ARBA00023157"/>
    </source>
</evidence>
<feature type="domain" description="Ig-like" evidence="25">
    <location>
        <begin position="4112"/>
        <end position="4197"/>
    </location>
</feature>
<evidence type="ECO:0000256" key="7">
    <source>
        <dbReference type="ARBA" id="ARBA00022530"/>
    </source>
</evidence>
<feature type="disulfide bond" evidence="22">
    <location>
        <begin position="5229"/>
        <end position="5239"/>
    </location>
</feature>
<feature type="disulfide bond" evidence="22">
    <location>
        <begin position="5469"/>
        <end position="5479"/>
    </location>
</feature>
<dbReference type="InterPro" id="IPR000152">
    <property type="entry name" value="EGF-type_Asp/Asn_hydroxyl_site"/>
</dbReference>
<dbReference type="Pfam" id="PF00090">
    <property type="entry name" value="TSP_1"/>
    <property type="match status" value="6"/>
</dbReference>
<dbReference type="SMART" id="SM00179">
    <property type="entry name" value="EGF_CA"/>
    <property type="match status" value="8"/>
</dbReference>
<protein>
    <recommendedName>
        <fullName evidence="20">Hemicentin-1</fullName>
    </recommendedName>
    <alternativeName>
        <fullName evidence="21">Fibulin-6</fullName>
    </alternativeName>
</protein>
<keyword evidence="18" id="KW-0393">Immunoglobulin domain</keyword>
<feature type="domain" description="Ig-like" evidence="25">
    <location>
        <begin position="1669"/>
        <end position="1755"/>
    </location>
</feature>
<dbReference type="FunFam" id="2.60.40.10:FF:000594">
    <property type="entry name" value="Hemicentin 1"/>
    <property type="match status" value="1"/>
</dbReference>
<dbReference type="FunFam" id="2.60.40.10:FF:000706">
    <property type="entry name" value="Hemicentin 1"/>
    <property type="match status" value="1"/>
</dbReference>
<evidence type="ECO:0000256" key="17">
    <source>
        <dbReference type="ARBA" id="ARBA00023306"/>
    </source>
</evidence>
<dbReference type="Gene3D" id="2.20.100.10">
    <property type="entry name" value="Thrombospondin type-1 (TSP1) repeat"/>
    <property type="match status" value="6"/>
</dbReference>
<dbReference type="FunFam" id="2.60.40.10:FF:000708">
    <property type="entry name" value="Hemicentin 1"/>
    <property type="match status" value="1"/>
</dbReference>
<dbReference type="InterPro" id="IPR000884">
    <property type="entry name" value="TSP1_rpt"/>
</dbReference>
<evidence type="ECO:0000256" key="10">
    <source>
        <dbReference type="ARBA" id="ARBA00022618"/>
    </source>
</evidence>
<keyword evidence="17" id="KW-0131">Cell cycle</keyword>
<evidence type="ECO:0000256" key="12">
    <source>
        <dbReference type="ARBA" id="ARBA00022737"/>
    </source>
</evidence>
<dbReference type="InterPro" id="IPR050958">
    <property type="entry name" value="Cell_Adh-Cytoskel_Orgn"/>
</dbReference>
<dbReference type="FunFam" id="2.60.40.10:FF:000848">
    <property type="entry name" value="Hemicentin 1"/>
    <property type="match status" value="1"/>
</dbReference>
<dbReference type="PROSITE" id="PS01187">
    <property type="entry name" value="EGF_CA"/>
    <property type="match status" value="3"/>
</dbReference>
<evidence type="ECO:0000259" key="25">
    <source>
        <dbReference type="PROSITE" id="PS50835"/>
    </source>
</evidence>
<evidence type="ECO:0000256" key="16">
    <source>
        <dbReference type="ARBA" id="ARBA00023180"/>
    </source>
</evidence>
<dbReference type="GO" id="GO:0005509">
    <property type="term" value="F:calcium ion binding"/>
    <property type="evidence" value="ECO:0007669"/>
    <property type="project" value="InterPro"/>
</dbReference>
<evidence type="ECO:0000256" key="22">
    <source>
        <dbReference type="PROSITE-ProRule" id="PRU00076"/>
    </source>
</evidence>
<feature type="domain" description="EGF-like" evidence="24">
    <location>
        <begin position="5225"/>
        <end position="5262"/>
    </location>
</feature>
<feature type="domain" description="Ig-like" evidence="25">
    <location>
        <begin position="3278"/>
        <end position="3368"/>
    </location>
</feature>
<dbReference type="SMART" id="SM00209">
    <property type="entry name" value="TSP1"/>
    <property type="match status" value="6"/>
</dbReference>
<dbReference type="FunFam" id="2.60.40.10:FF:000285">
    <property type="entry name" value="Hemicentin 1"/>
    <property type="match status" value="3"/>
</dbReference>
<feature type="domain" description="Ig-like" evidence="25">
    <location>
        <begin position="1293"/>
        <end position="1385"/>
    </location>
</feature>
<proteinExistence type="predicted"/>
<dbReference type="SMART" id="SM00409">
    <property type="entry name" value="IG"/>
    <property type="match status" value="44"/>
</dbReference>
<feature type="domain" description="Ig-like" evidence="25">
    <location>
        <begin position="2509"/>
        <end position="2597"/>
    </location>
</feature>
<gene>
    <name evidence="27" type="ORF">PODLI_1B035430</name>
</gene>
<feature type="domain" description="Ig-like" evidence="25">
    <location>
        <begin position="2997"/>
        <end position="3084"/>
    </location>
</feature>
<feature type="domain" description="Ig-like" evidence="25">
    <location>
        <begin position="4202"/>
        <end position="4288"/>
    </location>
</feature>
<keyword evidence="28" id="KW-1185">Reference proteome</keyword>
<dbReference type="InterPro" id="IPR000742">
    <property type="entry name" value="EGF"/>
</dbReference>
<comment type="function">
    <text evidence="19">Involved in transforming growth factor beta-mediated rearrangement of the podocyte cytoskeleton which includes reduction of F-actin fibers and broadening, flattening and elongation of podocytes. Plays a role in basement membrane organization. May promote cleavage furrow maturation during cytokinesis in preimplantation embryos. May play a role in the architecture of adhesive and flexible epithelial cell junctions. May play a role during myocardial remodeling by imparting an effect on cardiac fibroblast migration.</text>
</comment>
<feature type="domain" description="Ig-like" evidence="25">
    <location>
        <begin position="2043"/>
        <end position="2128"/>
    </location>
</feature>
<feature type="disulfide bond" evidence="22">
    <location>
        <begin position="5144"/>
        <end position="5154"/>
    </location>
</feature>
<dbReference type="InterPro" id="IPR056475">
    <property type="entry name" value="GBD_Hemicentin/VWA7"/>
</dbReference>
<accession>A0AA35KDT2</accession>
<dbReference type="FunFam" id="2.60.40.10:FF:000824">
    <property type="entry name" value="Hemicentin 1"/>
    <property type="match status" value="1"/>
</dbReference>
<evidence type="ECO:0000256" key="6">
    <source>
        <dbReference type="ARBA" id="ARBA00022525"/>
    </source>
</evidence>
<dbReference type="SMART" id="SM00406">
    <property type="entry name" value="IGv"/>
    <property type="match status" value="14"/>
</dbReference>
<dbReference type="GO" id="GO:0051301">
    <property type="term" value="P:cell division"/>
    <property type="evidence" value="ECO:0007669"/>
    <property type="project" value="UniProtKB-KW"/>
</dbReference>
<feature type="domain" description="Ig-like" evidence="25">
    <location>
        <begin position="3746"/>
        <end position="3830"/>
    </location>
</feature>
<dbReference type="InterPro" id="IPR036179">
    <property type="entry name" value="Ig-like_dom_sf"/>
</dbReference>
<keyword evidence="5" id="KW-0963">Cytoplasm</keyword>
<dbReference type="FunFam" id="2.20.100.10:FF:000002">
    <property type="entry name" value="Unc-5 netrin receptor C"/>
    <property type="match status" value="1"/>
</dbReference>
<dbReference type="InterPro" id="IPR036383">
    <property type="entry name" value="TSP1_rpt_sf"/>
</dbReference>
<dbReference type="SUPFAM" id="SSF82895">
    <property type="entry name" value="TSP-1 type 1 repeat"/>
    <property type="match status" value="6"/>
</dbReference>
<dbReference type="Gene3D" id="2.40.155.10">
    <property type="entry name" value="Green fluorescent protein"/>
    <property type="match status" value="1"/>
</dbReference>
<evidence type="ECO:0000256" key="18">
    <source>
        <dbReference type="ARBA" id="ARBA00023319"/>
    </source>
</evidence>
<dbReference type="FunFam" id="2.60.40.10:FF:000739">
    <property type="entry name" value="Hemicentin 1"/>
    <property type="match status" value="1"/>
</dbReference>
<dbReference type="Pfam" id="PF23560">
    <property type="entry name" value="GBD_Hemicentin"/>
    <property type="match status" value="1"/>
</dbReference>
<dbReference type="EMBL" id="OX395131">
    <property type="protein sequence ID" value="CAI5776492.1"/>
    <property type="molecule type" value="Genomic_DNA"/>
</dbReference>
<dbReference type="GO" id="GO:0070161">
    <property type="term" value="C:anchoring junction"/>
    <property type="evidence" value="ECO:0007669"/>
    <property type="project" value="UniProtKB-SubCell"/>
</dbReference>
<dbReference type="FunFam" id="2.60.40.10:FF:000699">
    <property type="entry name" value="Hemicentin 1"/>
    <property type="match status" value="1"/>
</dbReference>
<dbReference type="CDD" id="cd00255">
    <property type="entry name" value="nidG2"/>
    <property type="match status" value="1"/>
</dbReference>
<dbReference type="FunFam" id="2.10.25.10:FF:000210">
    <property type="entry name" value="Hemicentin 1"/>
    <property type="match status" value="1"/>
</dbReference>
<evidence type="ECO:0000256" key="1">
    <source>
        <dbReference type="ARBA" id="ARBA00004282"/>
    </source>
</evidence>
<dbReference type="InterPro" id="IPR003599">
    <property type="entry name" value="Ig_sub"/>
</dbReference>
<dbReference type="FunFam" id="2.20.100.10:FF:000067">
    <property type="entry name" value="Hemicentin 1"/>
    <property type="match status" value="1"/>
</dbReference>
<evidence type="ECO:0000256" key="8">
    <source>
        <dbReference type="ARBA" id="ARBA00022536"/>
    </source>
</evidence>
<dbReference type="FunFam" id="2.60.40.10:FF:001075">
    <property type="entry name" value="Hemicentin 1"/>
    <property type="match status" value="1"/>
</dbReference>
<dbReference type="PROSITE" id="PS01186">
    <property type="entry name" value="EGF_2"/>
    <property type="match status" value="2"/>
</dbReference>
<evidence type="ECO:0000256" key="11">
    <source>
        <dbReference type="ARBA" id="ARBA00022729"/>
    </source>
</evidence>
<dbReference type="PROSITE" id="PS50835">
    <property type="entry name" value="IG_LIKE"/>
    <property type="match status" value="43"/>
</dbReference>
<evidence type="ECO:0000256" key="20">
    <source>
        <dbReference type="ARBA" id="ARBA00072385"/>
    </source>
</evidence>
<feature type="domain" description="Ig-like" evidence="25">
    <location>
        <begin position="1390"/>
        <end position="1476"/>
    </location>
</feature>
<evidence type="ECO:0000313" key="28">
    <source>
        <dbReference type="Proteomes" id="UP001178461"/>
    </source>
</evidence>
<feature type="domain" description="Ig-like" evidence="25">
    <location>
        <begin position="1950"/>
        <end position="2042"/>
    </location>
</feature>
<feature type="domain" description="Ig-like" evidence="25">
    <location>
        <begin position="1764"/>
        <end position="1852"/>
    </location>
</feature>
<dbReference type="FunFam" id="2.60.40.10:FF:000279">
    <property type="entry name" value="Hemicentin 1"/>
    <property type="match status" value="2"/>
</dbReference>
<dbReference type="Gene3D" id="2.10.25.10">
    <property type="entry name" value="Laminin"/>
    <property type="match status" value="8"/>
</dbReference>
<dbReference type="FunFam" id="2.60.40.10:FF:000675">
    <property type="entry name" value="Hemicentin 1"/>
    <property type="match status" value="1"/>
</dbReference>
<dbReference type="GO" id="GO:0008046">
    <property type="term" value="F:axon guidance receptor activity"/>
    <property type="evidence" value="ECO:0007669"/>
    <property type="project" value="TreeGrafter"/>
</dbReference>
<dbReference type="FunFam" id="2.60.40.10:FF:000186">
    <property type="entry name" value="Hemicentin 1"/>
    <property type="match status" value="6"/>
</dbReference>
<dbReference type="SUPFAM" id="SSF48726">
    <property type="entry name" value="Immunoglobulin"/>
    <property type="match status" value="44"/>
</dbReference>
<feature type="domain" description="Ig-like" evidence="25">
    <location>
        <begin position="3089"/>
        <end position="3179"/>
    </location>
</feature>
<evidence type="ECO:0000256" key="9">
    <source>
        <dbReference type="ARBA" id="ARBA00022606"/>
    </source>
</evidence>
<feature type="domain" description="Ig-like" evidence="25">
    <location>
        <begin position="1577"/>
        <end position="1665"/>
    </location>
</feature>
<dbReference type="GO" id="GO:0043025">
    <property type="term" value="C:neuronal cell body"/>
    <property type="evidence" value="ECO:0007669"/>
    <property type="project" value="TreeGrafter"/>
</dbReference>
<keyword evidence="6" id="KW-0964">Secreted</keyword>
<evidence type="ECO:0000256" key="5">
    <source>
        <dbReference type="ARBA" id="ARBA00022490"/>
    </source>
</evidence>
<dbReference type="InterPro" id="IPR007110">
    <property type="entry name" value="Ig-like_dom"/>
</dbReference>
<dbReference type="InterPro" id="IPR006605">
    <property type="entry name" value="G2_nidogen/fibulin_G2F"/>
</dbReference>
<feature type="domain" description="Ig-like" evidence="25">
    <location>
        <begin position="3930"/>
        <end position="4016"/>
    </location>
</feature>
<evidence type="ECO:0000256" key="19">
    <source>
        <dbReference type="ARBA" id="ARBA00053381"/>
    </source>
</evidence>
<dbReference type="GO" id="GO:0005737">
    <property type="term" value="C:cytoplasm"/>
    <property type="evidence" value="ECO:0007669"/>
    <property type="project" value="UniProtKB-SubCell"/>
</dbReference>
<evidence type="ECO:0000313" key="27">
    <source>
        <dbReference type="EMBL" id="CAI5776492.1"/>
    </source>
</evidence>
<dbReference type="Pfam" id="PF07645">
    <property type="entry name" value="EGF_CA"/>
    <property type="match status" value="6"/>
</dbReference>
<feature type="domain" description="EGF-like" evidence="24">
    <location>
        <begin position="5465"/>
        <end position="5504"/>
    </location>
</feature>
<dbReference type="SUPFAM" id="SSF57196">
    <property type="entry name" value="EGF/Laminin"/>
    <property type="match status" value="1"/>
</dbReference>
<keyword evidence="14" id="KW-0965">Cell junction</keyword>
<dbReference type="Pfam" id="PF25106">
    <property type="entry name" value="VWA_4"/>
    <property type="match status" value="1"/>
</dbReference>
<dbReference type="InterPro" id="IPR036465">
    <property type="entry name" value="vWFA_dom_sf"/>
</dbReference>
<feature type="signal peptide" evidence="23">
    <location>
        <begin position="1"/>
        <end position="47"/>
    </location>
</feature>
<dbReference type="SMART" id="SM00181">
    <property type="entry name" value="EGF"/>
    <property type="match status" value="8"/>
</dbReference>
<dbReference type="InterPro" id="IPR049883">
    <property type="entry name" value="NOTCH1_EGF-like"/>
</dbReference>
<evidence type="ECO:0000256" key="2">
    <source>
        <dbReference type="ARBA" id="ARBA00004496"/>
    </source>
</evidence>
<dbReference type="FunFam" id="2.40.155.10:FF:000002">
    <property type="entry name" value="Hemicentin 1"/>
    <property type="match status" value="1"/>
</dbReference>
<dbReference type="FunFam" id="2.60.40.10:FF:000130">
    <property type="entry name" value="Hemicentin 1"/>
    <property type="match status" value="12"/>
</dbReference>
<comment type="caution">
    <text evidence="22">Lacks conserved residue(s) required for the propagation of feature annotation.</text>
</comment>
<dbReference type="Pfam" id="PF07679">
    <property type="entry name" value="I-set"/>
    <property type="match status" value="31"/>
</dbReference>
<feature type="domain" description="Ig-like" evidence="25">
    <location>
        <begin position="2902"/>
        <end position="2992"/>
    </location>
</feature>
<feature type="domain" description="Ig-like" evidence="25">
    <location>
        <begin position="3653"/>
        <end position="3741"/>
    </location>
</feature>
<keyword evidence="7" id="KW-0272">Extracellular matrix</keyword>
<feature type="domain" description="Ig-like" evidence="25">
    <location>
        <begin position="3183"/>
        <end position="3273"/>
    </location>
</feature>
<dbReference type="SUPFAM" id="SSF53300">
    <property type="entry name" value="vWA-like"/>
    <property type="match status" value="1"/>
</dbReference>
<dbReference type="Proteomes" id="UP001178461">
    <property type="component" value="Chromosome 6"/>
</dbReference>
<feature type="domain" description="Ig-like" evidence="25">
    <location>
        <begin position="3837"/>
        <end position="3923"/>
    </location>
</feature>
<evidence type="ECO:0000256" key="4">
    <source>
        <dbReference type="ARBA" id="ARBA00004626"/>
    </source>
</evidence>
<dbReference type="FunFam" id="2.10.25.10:FF:000010">
    <property type="entry name" value="Pro-epidermal growth factor"/>
    <property type="match status" value="1"/>
</dbReference>
<sequence length="5668" mass="613964">MLSVEELSALLGYPGGGGGGGRKMNSHHNVPLRASLAVALLFSLCCAQDAVVELEPQTTDEEIPEGASTLAFVFDVTGSMYDDLVQVIEGASKILETSLKRPKRPLYNFALVPFHDPEIGPVTITTDPKKFQYELRELYVQGGGDCPEMSIGAIKIALEISLPGSFIYVFTDARSKDYKLTHEVLQLIQQKQSQVVFVLTGDCDDRGHIGYKVYEEIASTSSGQVFHLDKKQVNEVLKWVEEAVQASKVHLLSTDHLTSAVNAWQIPFDPSLKEVTVSLSGPSPVIEVHDPLGKPIKKGSGLNELLNIENSATVVNIKEPAPGTWTIKTSSSGRHSVRITGLSTIDFRAGFSRSPTLDFKMTSSRPVQGIPTYILLNTTGIHIPARVDRLELLSITGELLKTVPVKYFPDRKPYGIWNISEFIPPNEAFFLKITGYDKDDYLFQRVSSVSFSNIIPDAPRVSMPKKTPGYYLQPGHIPCHVASLIPFTVYFSRNGIKLGMERFFKDSANVNWEIAKVSLPDEGYYECIASSSAGIGRAQTFLDVSEPPPIVQVPNNVTVTPGNRAVLTCLTVSTVRYNLTWHRNNRDVKLLEPSRVRMMSNLSLEVKAVKLSDAGEYSCLASNEGGSTVASVFLTVQEPPKAVVSPKNQSFTEGSEVSIGCSATGYPKPTVVWTHNDMFLMGSHRYRLHPEGTLTIKKAIQKDAGLYGCLASNAAGTAKETSILTYIEVPKLTVVQSELLIALGDTTVMECKSTGVPPPQVKWFKGDLELRASDFLIIDFHRGLLKIQETQDLDAGDYMCVATNIAGSASGKITLDVGSPPVFTQEPSDESVDIGSNVTLACYVHGYPEPKVKWQRLDGAPLFSRHLAVSSISQLRTGGLSFNNLWVSDEGTYICEAENQFGKIVSRPATLTVTGLVAPLIGMSPAAANVIKGQQLTLPCVLLAGNPIPERKWIKNSMAVVQNPYISVRSDGSLHLERVRPQDAGDYTCMASNVAGTNNKTTAVSVFVLPIIQHGQQIFSTIEGIPVTMPCKSSGVPKPSIVWSKKGEVISPSNLKFSVGSDGSLYVVSPGGEESGEYICTATNAAGYATRKVQLTVYVKPRVSRPGDLQGFSRDNPIEISVTAGEEVTLPCEVKSLPPPIITWAKEMQLISPYSPRHTFLPSGSMKITETRVSDSGMYLCVATNIAGNATQSVKLNVHVPPKIQRGPRVMKAKAGSRIDIPCNAHGIPPPTITWLKDQNPILVDNRQYGASSDGALRISKVVISDSGIYKCVASNIAGRDEAEIMVHVQEPPTVGVLDPPYNTPLQERVAKERIAFPCPAKGTPKPVIKWLHNNKELTGNEPGISILEDGTLLVIASVTPYDNGEYVCVAVNEAGSTEKTYNLKVHVPPEIRDQDKVTNASVTINQPLSLFCEVSGNPFPIITWYKADVQVVESSTLQILNNGKLLKLLKAATDDAGLYSCKATNIAGSSEKFFSVDVRVPPTIRGADTSGEVSVVLNHDATLECRVSGTPLPTIQWFKDGKPLFLGDPNIEVLDEGQILHIKSARRIDKGRYQCSAANSAGKQFKELKLTIHVPPAIKGGNITTEVSTLLNSVLKLECETRGIPAPTITWYKDGRPIASSPEALYLDRGQFLQIPRAQVSDSAKYSCQATNVAGTAEKIFLVDVYVPPVIEGDSEAIQNKQVVSGSSLVLECNAAGNPPPLLTWLKDGVPVKASDNLHIVSGGRKLEIMNAGEADDGQYVCVATSIAGEKEIKYDVEILVPPSMEGESESTDYIVILHSSLELDCSVTGTPPPTITWLKNGQPIEGGIGYKILLNGRKLLISRTEVSDTGHYQCVATNKAGENKKEFDVTVHVPPTIKSTGLPERSVVIHKPVTLQCIANGIPIPSITWLKDSRPVNTARANIRLESSGRILQIAKALMEDAGRYTCVATNAAGEAQQHVRLHVYEPPSLKDAGKMINETVVLNNPIQLECKASGNPLPVITWYKGNHPLTNTASVSFLNRGQVLQIDGAHISDTGIYKCVVANAAGIAELFYSLQVHVSPSISGNNEMVTVVVNNPVRLECEARGIPVPILTWLKDGSPVSSFSNGLQILSGGRILALTSAQISDSGRYTCVAVNAAGEKQRDIDLKVHVPPNIMGEEQNVSVVMGEDLELHCQSNAIPPPTLEWLKDGQPLLKKLGLSITEGGSVLKIKEVQTQDTGRYTCEATNVAGKTEKNYNVNVWVPASIYSSDTLTRLTVIEGNLISMICESSGIPPPALSWRKNGSPLLADPTGRVRVLSGGRQLQISIAEKSDAASYACMASNVAGIAKKEYNLVVYVRPTILGSESQQSDVTVTRGNDISLECKAEGIPVPAVTWMKDGRPLVSGRGVEILNEGHRLWLKNSQVSDTGRYVCIAVNVAGLTDKKYDLSIHVPPSIAGDLTVPENISVVEKNPVTLICEASGIPHPSITWLKYGQPVSLSSSLRILSGGRMLRLMQVNMKDAGRYTCVVTNVAGEERKNYELSVLVPPGIVGENNLEDVKVKERQSLMLTCEVTGNPIPEITWLKDGQPFLEDDSHQLISNGRFLQVTNTQVSDTGRYTCIASNTAGDKSKTFSVNVLVSPSIVGADNDGGTEEVTVILNNPTSLVCEAYSYPPATITWLKDGAPIESNRNIRILPGGRTLQILNAQEDNTGRYTCIATNEAGEMLKHYEVKVYIPPTINRGDLSGVGLSPKEVKIRVNNSLTLECEAHAIPAAGIRWYKDGQPIASDDHITIQASGRVLQIRSAQISDTGRYSCIASNIAGEDELEFDVNIQVPPNFQKPPGNWEDGDVLDGQGGGVKDVIMNNPLSLYCETNAVPPPVLTWYKDGYPLSSSDKVLILPGGRVLQIPRAQSEDAGRYTCVAVNEAGEDSIQYDVRVLLPPSINGANGDMPEEVTVLISNMAVMECVANGSPNPSITWQKDGQLLVEDSQHKFLANGRTLQILSSQITDTGRYVCTVENTAGSAKKYFNLNVHVPPSIVGTNPENLTVVVNNFISLTCEVTGFPPPDLSWLKNGKPISLNTNALIVPGGRTLQIPRARLSDGGEYVCIARNSAGESRRKSFLTVYVPPSIKDHSGAALSIVNVRVGTPVTLECESNAVPPPVISWYKNGRMVAASSNMGIVADGQMLHIKAAEVSDTGQYVCKAINIAGRDDKNFHLNVHVPPSIEGPDLEWINETISNPVTLSCDATGIPPPTITWLKDGKPLENSASLEMHILSGGSKLQIARSQHSDNGNYSCIASNVEGKAQKFYVLSVQVPPDIAGSEMPSDVSVILGEDIQLSCKARGIPAPAIQWLKDGKPISGGESPRISLAPDGSLLSIVGALTSDVGKYTCVASNPAGEEDRIFNVNVYVPPTIINNKDEPESLTVLLETSINIECQAVGTPPPQVNWLKNGLPLSISTHIRLLSAGQILRIVRAQIADVGMYTCVASNRAGVDNKHHSLQVYVSPSIDSGGGTEEVTVVKGKPVSLVCSADGTPTPKMSWLKDGQPLNFSFHVSLENQGMGLHIAKSETDDTGRYTCIASNEAGEANKHFTLKVLEPPQINGSGHPEEISIVVNKPLELFCISDGIPVPKITWMKDGRPVPQTDDIRILRGGEVLRISSAQVEDTGRYTCLASSPAGDDDKEFLVRVHVPPNIAGTSNPQNLSVLQNRQVILECKSDAVPPPTITWLKNGEIMQATARVRILSSGRYLQINNADLSDAASYTCVASNVAGQTTREFVLAVNVAPTIKGGPQTVTVNINMSAVLECIAEGIPAPRVSWRKDGTLFAENNARYSVSDNGSLHIHSAHVTDTGRYLCMATNVAGTERKRIDLHVHVPPSIAPGPGNITVTVNVQTTLPCETTGIPKPAVIWKKNGHLLNVDQNQNTFRLLSSGSLVIISPTVDDTALYECMVSNEAGEDQRAIALIVQVPPSLADEAADLLATKSSPVMIPCSASGVPSPTIYWTKNGIRLLPRGDGYRILSSGAIEIAAAQLDHAGKYTCTARNAAGSAHRHVTLHVQEPPAIKVQPGTLDVILNSPILLPCEAVGSPRPKITWQKEGVSVNTTGDSYTILPSGSLQIAKAAAEDAGTYICVAQNPAGTALGKIKLKIQVPPAIRSHPEEYMVVLDKPVTLLCEADGYPAPEIVWHKDGQQVTESMRQRILSTGSLQIAFAHPSDTGRYTCTAANVAGASSSSMELTVFVPPKIRSTEAHYTVAENAQVVLPCVADGMPTPSMNWKKEGQLLMSMVGKYTALSYGDLIVDNAAPEDSGSYTCIASNVAGEDTHTVNLTVHVLPTFTELPGDLALNKGERLQLTCKAVGVPVPQISWTFNNNIIPAQYDGVNGLSQLVIERVSKEDSGTYVCTAENVVGSIKALGFVYVKEPPVFMGDYHSSRIEPLGGNAILNCEVRGDPPPVIQWSKKGAGIQISNRIRQLSNGSLAIYGTVNEDAAEYACVATNDAGVVEHRVTLTLHSAPVITTEPVETIVDAGTTVMLNCQAEGEPPPSIEWSRQGRPLLSQDRMTVLTNGSLLIAVAHKKDTSEYECVARNLMGSVLVKVPLIVQVHGGFSDWLDWQPCSVTCGQGVQKRIRLCNNPLPANGGRRCMEPDHEMRSCQNRLCPVDGNWSEWGSWEECSKTCGQGNKTRTRTCSNPPAQHGGRPCDGSAVEPIMCNIRPCPVNGAWGSWLPWGTCSETCGKGTHTRLRLCNNPPPSFDGTYCEGPDAQMQVCSKRDCPVNGKWASWSSWSACTMSCGGGTRQRTRDCSDPPPQYGGHKCEGNDMQVDFCNSDPCPMHGNWGPWSNWGTCSRTCNSGQLRRYRTCDNPRPLNGGRACAGADTQIQRCNIELCPVDGNWGPWQPWSACSASCGGGEQTRSRLCNNPSPSNSGRPCPGDDSQISRCNVQACPGGPPRARGSVIGNINDVEFGIAFLNATIIDSPDLDTRRIQAKITNIPRSLGPAMRALVSILSPIYWTTAKENGGAVNGFSLTNAVFKRETQVEFATGEILRMTHVARGLDSDGSLLLDVVISGHILQLQSSPDVNVKDYTEDYIQTGPGQLYAYSTRLFTIDGVSVPYTWNHTITYDPNHGRMPFLVETLQAASVETEYNALEEALTFKIRASITKGDQSNQCPNGFGLDSAGPYCTDEDECTVRNPCSHTCHNAIGTYYCSCPKGLTISADGRACQDIDECALGRHSCHAGQDCENIIGSYHCVVRCGIGFRRTSDGLNCQDVNECQESNPCNQRCFNTIGSFHCGCEPGYQLKGRKCIDVNECRQNVCRLDQHCKNTRGGYKCIDLCPNGMTKAENGSCIDIDECRDGTHQCRYNQICENSRGSYRCVCPRGYRSHGTGRPCMDINECEQVPRPCAYQCANSPGSFKCICPPGQHLLGDGKSCAGLERLPDYGSYYHSHNYAQFSPVRDNYRPQQYVRHSSNVYSSYSEYRNSRGPISRTKRNFRETCPEGYEARNNKCIDINECENRDACQHDCRNTLGSYQCFCPAGYQVMPNGKTCQDIDECLEQNIHCGPNRMCFNTRGSYQCIDTPCPPNYQRDPLSGFCLKNCPPNDLECALSPYALEYKFMSLPFGIAANQDLIRLVAYTEDGVMHPRTTFLMVNEDLTIPFALRDENLKGVVYTTRPLREPETYRMKVRALSYSVDGAIEYQTTFIVYIAVSAYPY</sequence>
<feature type="domain" description="EGF-like" evidence="24">
    <location>
        <begin position="5140"/>
        <end position="5179"/>
    </location>
</feature>
<dbReference type="GO" id="GO:0050808">
    <property type="term" value="P:synapse organization"/>
    <property type="evidence" value="ECO:0007669"/>
    <property type="project" value="TreeGrafter"/>
</dbReference>